<dbReference type="OrthoDB" id="1827311at2"/>
<gene>
    <name evidence="2" type="ORF">CUS_7645</name>
</gene>
<evidence type="ECO:0000256" key="1">
    <source>
        <dbReference type="SAM" id="SignalP"/>
    </source>
</evidence>
<dbReference type="AlphaFoldDB" id="E9SHB7"/>
<keyword evidence="1" id="KW-0732">Signal</keyword>
<proteinExistence type="predicted"/>
<evidence type="ECO:0000313" key="2">
    <source>
        <dbReference type="EMBL" id="EGC01488.1"/>
    </source>
</evidence>
<reference evidence="2 3" key="1">
    <citation type="submission" date="2011-02" db="EMBL/GenBank/DDBJ databases">
        <authorList>
            <person name="Nelson K.E."/>
            <person name="Sutton G."/>
            <person name="Torralba M."/>
            <person name="Durkin S."/>
            <person name="Harkins D."/>
            <person name="Montgomery R."/>
            <person name="Ziemer C."/>
            <person name="Klaassens E."/>
            <person name="Ocuiv P."/>
            <person name="Morrison M."/>
        </authorList>
    </citation>
    <scope>NUCLEOTIDE SEQUENCE [LARGE SCALE GENOMIC DNA]</scope>
    <source>
        <strain evidence="2 3">8</strain>
    </source>
</reference>
<keyword evidence="2" id="KW-0449">Lipoprotein</keyword>
<comment type="caution">
    <text evidence="2">The sequence shown here is derived from an EMBL/GenBank/DDBJ whole genome shotgun (WGS) entry which is preliminary data.</text>
</comment>
<accession>E9SHB7</accession>
<organism evidence="2 3">
    <name type="scientific">Ruminococcus albus 8</name>
    <dbReference type="NCBI Taxonomy" id="246199"/>
    <lineage>
        <taxon>Bacteria</taxon>
        <taxon>Bacillati</taxon>
        <taxon>Bacillota</taxon>
        <taxon>Clostridia</taxon>
        <taxon>Eubacteriales</taxon>
        <taxon>Oscillospiraceae</taxon>
        <taxon>Ruminococcus</taxon>
    </lineage>
</organism>
<protein>
    <submittedName>
        <fullName evidence="2">Putative lipoprotein</fullName>
    </submittedName>
</protein>
<feature type="signal peptide" evidence="1">
    <location>
        <begin position="1"/>
        <end position="18"/>
    </location>
</feature>
<dbReference type="Proteomes" id="UP000004259">
    <property type="component" value="Unassembled WGS sequence"/>
</dbReference>
<name>E9SHB7_RUMAL</name>
<dbReference type="PROSITE" id="PS51257">
    <property type="entry name" value="PROKAR_LIPOPROTEIN"/>
    <property type="match status" value="1"/>
</dbReference>
<dbReference type="EMBL" id="ADKM02000130">
    <property type="protein sequence ID" value="EGC01488.1"/>
    <property type="molecule type" value="Genomic_DNA"/>
</dbReference>
<keyword evidence="3" id="KW-1185">Reference proteome</keyword>
<dbReference type="RefSeq" id="WP_002853097.1">
    <property type="nucleotide sequence ID" value="NZ_ADKM02000130.1"/>
</dbReference>
<sequence length="200" mass="22451">MKKAVFMAALAVFLAGCAAEGDNNVSKYESSSASAETKAEDRIDNRFYVEDSGDGYVTYVSGDGRLKERLDYRWDGEDVKYRYSLTNCTDERLEIDNEHCTMSLSFNNSEKCFPIYINPDLAHDGFDAGETREQRSEKEMGCPLHIADADEVNVWNESGGNTLWLSAQGNVIIVDGDEQTKYSFPEFGSDDCFKFSIDVQ</sequence>
<evidence type="ECO:0000313" key="3">
    <source>
        <dbReference type="Proteomes" id="UP000004259"/>
    </source>
</evidence>
<feature type="chain" id="PRO_5039306292" evidence="1">
    <location>
        <begin position="19"/>
        <end position="200"/>
    </location>
</feature>